<feature type="domain" description="CHAT" evidence="2">
    <location>
        <begin position="13"/>
        <end position="164"/>
    </location>
</feature>
<protein>
    <submittedName>
        <fullName evidence="3">CHAT domain-containing protein</fullName>
    </submittedName>
</protein>
<evidence type="ECO:0000256" key="1">
    <source>
        <dbReference type="SAM" id="MobiDB-lite"/>
    </source>
</evidence>
<proteinExistence type="predicted"/>
<name>A0A2N6K6J3_FISMU</name>
<accession>A0A2N6K6J3</accession>
<sequence length="237" mass="26254">MNNEKITILILAANPIDTGRLRLDEEMREIYAALERAKMRDQFEIISQWAVRPNDLLHAIVKYKPQIVHFSGHGAGSEGLALEDESGRMQLASTEALTQLFKLFKEKIQCVLLNACYSETQAEAIHQHINYVIGMNKAIGDKAAVAFAEAFYQGLGNELSIEDAYELGKVAIQLAGIPESLTPILKSKQKSTLETQTSLQQEHKPNKPQDTTPHSNTFNISGSNIKNLSGSGDIINY</sequence>
<dbReference type="AlphaFoldDB" id="A0A2N6K6J3"/>
<keyword evidence="4" id="KW-1185">Reference proteome</keyword>
<dbReference type="Pfam" id="PF12770">
    <property type="entry name" value="CHAT"/>
    <property type="match status" value="1"/>
</dbReference>
<feature type="compositionally biased region" description="Polar residues" evidence="1">
    <location>
        <begin position="208"/>
        <end position="224"/>
    </location>
</feature>
<evidence type="ECO:0000313" key="4">
    <source>
        <dbReference type="Proteomes" id="UP000235036"/>
    </source>
</evidence>
<reference evidence="3 4" key="1">
    <citation type="submission" date="2017-08" db="EMBL/GenBank/DDBJ databases">
        <title>Genomes of Fischerella (Mastigocladus) sp. strains.</title>
        <authorList>
            <person name="Miller S.R."/>
        </authorList>
    </citation>
    <scope>NUCLEOTIDE SEQUENCE [LARGE SCALE GENOMIC DNA]</scope>
    <source>
        <strain evidence="3 4">CCMEE 5323</strain>
    </source>
</reference>
<gene>
    <name evidence="3" type="ORF">CEN44_05805</name>
</gene>
<dbReference type="EMBL" id="NRQW01000116">
    <property type="protein sequence ID" value="PLZ92503.1"/>
    <property type="molecule type" value="Genomic_DNA"/>
</dbReference>
<dbReference type="InterPro" id="IPR024983">
    <property type="entry name" value="CHAT_dom"/>
</dbReference>
<evidence type="ECO:0000259" key="2">
    <source>
        <dbReference type="Pfam" id="PF12770"/>
    </source>
</evidence>
<dbReference type="RefSeq" id="WP_016869716.1">
    <property type="nucleotide sequence ID" value="NZ_CAWNVR010000168.1"/>
</dbReference>
<organism evidence="3 4">
    <name type="scientific">Fischerella muscicola CCMEE 5323</name>
    <dbReference type="NCBI Taxonomy" id="2019572"/>
    <lineage>
        <taxon>Bacteria</taxon>
        <taxon>Bacillati</taxon>
        <taxon>Cyanobacteriota</taxon>
        <taxon>Cyanophyceae</taxon>
        <taxon>Nostocales</taxon>
        <taxon>Hapalosiphonaceae</taxon>
        <taxon>Fischerella</taxon>
    </lineage>
</organism>
<dbReference type="Proteomes" id="UP000235036">
    <property type="component" value="Unassembled WGS sequence"/>
</dbReference>
<evidence type="ECO:0000313" key="3">
    <source>
        <dbReference type="EMBL" id="PLZ92503.1"/>
    </source>
</evidence>
<comment type="caution">
    <text evidence="3">The sequence shown here is derived from an EMBL/GenBank/DDBJ whole genome shotgun (WGS) entry which is preliminary data.</text>
</comment>
<feature type="region of interest" description="Disordered" evidence="1">
    <location>
        <begin position="192"/>
        <end position="224"/>
    </location>
</feature>